<dbReference type="AlphaFoldDB" id="A0A1I3UAJ2"/>
<proteinExistence type="predicted"/>
<keyword evidence="1" id="KW-0812">Transmembrane</keyword>
<dbReference type="EMBL" id="FOQU01000011">
    <property type="protein sequence ID" value="SFJ80524.1"/>
    <property type="molecule type" value="Genomic_DNA"/>
</dbReference>
<dbReference type="Proteomes" id="UP000199548">
    <property type="component" value="Unassembled WGS sequence"/>
</dbReference>
<feature type="transmembrane region" description="Helical" evidence="1">
    <location>
        <begin position="12"/>
        <end position="36"/>
    </location>
</feature>
<feature type="transmembrane region" description="Helical" evidence="1">
    <location>
        <begin position="94"/>
        <end position="116"/>
    </location>
</feature>
<evidence type="ECO:0000256" key="1">
    <source>
        <dbReference type="SAM" id="Phobius"/>
    </source>
</evidence>
<sequence length="127" mass="14122">MFYDQSWMGYGIIGGMQAGAIAAVIGFFMLLLVHWLTRKEPWNPGRELGVTYMLSVLPSSSGDLWNLFYFNYANLQSPALLRATLADVHDPDSIGVRVLCEFLGIAVGILLAWIVLRWRSRARTGGA</sequence>
<keyword evidence="1" id="KW-1133">Transmembrane helix</keyword>
<keyword evidence="3" id="KW-1185">Reference proteome</keyword>
<reference evidence="2 3" key="1">
    <citation type="submission" date="2016-10" db="EMBL/GenBank/DDBJ databases">
        <authorList>
            <person name="de Groot N.N."/>
        </authorList>
    </citation>
    <scope>NUCLEOTIDE SEQUENCE [LARGE SCALE GENOMIC DNA]</scope>
    <source>
        <strain evidence="2 3">LMG 23650</strain>
    </source>
</reference>
<dbReference type="RefSeq" id="WP_091018908.1">
    <property type="nucleotide sequence ID" value="NZ_FOQU01000011.1"/>
</dbReference>
<organism evidence="2 3">
    <name type="scientific">Paraburkholderia megapolitana</name>
    <dbReference type="NCBI Taxonomy" id="420953"/>
    <lineage>
        <taxon>Bacteria</taxon>
        <taxon>Pseudomonadati</taxon>
        <taxon>Pseudomonadota</taxon>
        <taxon>Betaproteobacteria</taxon>
        <taxon>Burkholderiales</taxon>
        <taxon>Burkholderiaceae</taxon>
        <taxon>Paraburkholderia</taxon>
    </lineage>
</organism>
<protein>
    <submittedName>
        <fullName evidence="2">Uncharacterized protein</fullName>
    </submittedName>
</protein>
<feature type="transmembrane region" description="Helical" evidence="1">
    <location>
        <begin position="48"/>
        <end position="68"/>
    </location>
</feature>
<keyword evidence="1" id="KW-0472">Membrane</keyword>
<gene>
    <name evidence="2" type="ORF">SAMN05192543_111100</name>
</gene>
<name>A0A1I3UAJ2_9BURK</name>
<evidence type="ECO:0000313" key="2">
    <source>
        <dbReference type="EMBL" id="SFJ80524.1"/>
    </source>
</evidence>
<evidence type="ECO:0000313" key="3">
    <source>
        <dbReference type="Proteomes" id="UP000199548"/>
    </source>
</evidence>
<accession>A0A1I3UAJ2</accession>
<dbReference type="STRING" id="420953.SAMN05192543_111100"/>